<keyword evidence="2" id="KW-0689">Ribosomal protein</keyword>
<keyword evidence="1" id="KW-0812">Transmembrane</keyword>
<evidence type="ECO:0000313" key="3">
    <source>
        <dbReference type="Proteomes" id="UP000588098"/>
    </source>
</evidence>
<sequence length="62" mass="6528">MAAGVRHLIEGAAAVVVGLALWLFTGGVETPVITLKKVGVAVMCFGAVQMMVGTWTTARQRR</sequence>
<comment type="caution">
    <text evidence="2">The sequence shown here is derived from an EMBL/GenBank/DDBJ whole genome shotgun (WGS) entry which is preliminary data.</text>
</comment>
<dbReference type="InterPro" id="IPR043762">
    <property type="entry name" value="DUF5708"/>
</dbReference>
<keyword evidence="3" id="KW-1185">Reference proteome</keyword>
<evidence type="ECO:0000313" key="2">
    <source>
        <dbReference type="EMBL" id="MBB5933295.1"/>
    </source>
</evidence>
<evidence type="ECO:0000256" key="1">
    <source>
        <dbReference type="SAM" id="Phobius"/>
    </source>
</evidence>
<reference evidence="2 3" key="1">
    <citation type="submission" date="2020-08" db="EMBL/GenBank/DDBJ databases">
        <title>Genomic Encyclopedia of Type Strains, Phase III (KMG-III): the genomes of soil and plant-associated and newly described type strains.</title>
        <authorList>
            <person name="Whitman W."/>
        </authorList>
    </citation>
    <scope>NUCLEOTIDE SEQUENCE [LARGE SCALE GENOMIC DNA]</scope>
    <source>
        <strain evidence="2 3">CECT 8305</strain>
    </source>
</reference>
<keyword evidence="2" id="KW-0687">Ribonucleoprotein</keyword>
<protein>
    <submittedName>
        <fullName evidence="2">Ribosomal protein S12 methylthiotransferase accessory factor YcaO</fullName>
    </submittedName>
</protein>
<keyword evidence="1" id="KW-0472">Membrane</keyword>
<proteinExistence type="predicted"/>
<dbReference type="Pfam" id="PF18969">
    <property type="entry name" value="DUF5708"/>
    <property type="match status" value="1"/>
</dbReference>
<feature type="transmembrane region" description="Helical" evidence="1">
    <location>
        <begin position="38"/>
        <end position="58"/>
    </location>
</feature>
<feature type="transmembrane region" description="Helical" evidence="1">
    <location>
        <begin position="7"/>
        <end position="26"/>
    </location>
</feature>
<keyword evidence="2" id="KW-0808">Transferase</keyword>
<accession>A0A7W9Q4B8</accession>
<gene>
    <name evidence="2" type="ORF">FHS42_000313</name>
</gene>
<dbReference type="EMBL" id="JACHJL010000001">
    <property type="protein sequence ID" value="MBB5933295.1"/>
    <property type="molecule type" value="Genomic_DNA"/>
</dbReference>
<organism evidence="2 3">
    <name type="scientific">Streptomyces zagrosensis</name>
    <dbReference type="NCBI Taxonomy" id="1042984"/>
    <lineage>
        <taxon>Bacteria</taxon>
        <taxon>Bacillati</taxon>
        <taxon>Actinomycetota</taxon>
        <taxon>Actinomycetes</taxon>
        <taxon>Kitasatosporales</taxon>
        <taxon>Streptomycetaceae</taxon>
        <taxon>Streptomyces</taxon>
    </lineage>
</organism>
<dbReference type="Proteomes" id="UP000588098">
    <property type="component" value="Unassembled WGS sequence"/>
</dbReference>
<dbReference type="GO" id="GO:0016740">
    <property type="term" value="F:transferase activity"/>
    <property type="evidence" value="ECO:0007669"/>
    <property type="project" value="UniProtKB-KW"/>
</dbReference>
<keyword evidence="1" id="KW-1133">Transmembrane helix</keyword>
<dbReference type="AlphaFoldDB" id="A0A7W9Q4B8"/>
<name>A0A7W9Q4B8_9ACTN</name>
<dbReference type="RefSeq" id="WP_184568636.1">
    <property type="nucleotide sequence ID" value="NZ_JACHJL010000001.1"/>
</dbReference>
<dbReference type="GO" id="GO:0005840">
    <property type="term" value="C:ribosome"/>
    <property type="evidence" value="ECO:0007669"/>
    <property type="project" value="UniProtKB-KW"/>
</dbReference>